<keyword evidence="2" id="KW-1185">Reference proteome</keyword>
<protein>
    <submittedName>
        <fullName evidence="1">Uncharacterized protein</fullName>
    </submittedName>
</protein>
<dbReference type="EMBL" id="JARIHO010000018">
    <property type="protein sequence ID" value="KAJ7347897.1"/>
    <property type="molecule type" value="Genomic_DNA"/>
</dbReference>
<sequence length="414" mass="46915">MQFRACRRKLGNSKGLWFLQDFFAIRTDVRFGDTRRLALLEIRPFPKPSSLFSYTLSDSQRTTTETSTIWGPGTLSGRAIHALGEVTLRGINKLGIRRRLATIRLRAPSLNKAMCDDLLEFSRPALYSTWIGKEALRLILTQICVESKYSMLVLALCEWPQDEARLIVLEIMQSLARLLHPSKRQLEEIYNFLVAIIQVKEQWRHIVREAVQLLHSTLHDQQVLFNHPIRVLCTEVPTPSTPLSTLQKAYSANMRAEMWLSLQNCGLPWQKQILRIEGIMAQFKASELDLPAPMLLDAITDLVIFTRSDFSLELQSAAVSCLRQINGTRWRPVCELFGFPPIGFTSSTLVKALGPDQECSAQELADAQNVLRKVSSNAWDGSFAFDKLAELCIHTIYPSQITDAAILLTLRNIC</sequence>
<organism evidence="1 2">
    <name type="scientific">Mycena albidolilacea</name>
    <dbReference type="NCBI Taxonomy" id="1033008"/>
    <lineage>
        <taxon>Eukaryota</taxon>
        <taxon>Fungi</taxon>
        <taxon>Dikarya</taxon>
        <taxon>Basidiomycota</taxon>
        <taxon>Agaricomycotina</taxon>
        <taxon>Agaricomycetes</taxon>
        <taxon>Agaricomycetidae</taxon>
        <taxon>Agaricales</taxon>
        <taxon>Marasmiineae</taxon>
        <taxon>Mycenaceae</taxon>
        <taxon>Mycena</taxon>
    </lineage>
</organism>
<reference evidence="1" key="1">
    <citation type="submission" date="2023-03" db="EMBL/GenBank/DDBJ databases">
        <title>Massive genome expansion in bonnet fungi (Mycena s.s.) driven by repeated elements and novel gene families across ecological guilds.</title>
        <authorList>
            <consortium name="Lawrence Berkeley National Laboratory"/>
            <person name="Harder C.B."/>
            <person name="Miyauchi S."/>
            <person name="Viragh M."/>
            <person name="Kuo A."/>
            <person name="Thoen E."/>
            <person name="Andreopoulos B."/>
            <person name="Lu D."/>
            <person name="Skrede I."/>
            <person name="Drula E."/>
            <person name="Henrissat B."/>
            <person name="Morin E."/>
            <person name="Kohler A."/>
            <person name="Barry K."/>
            <person name="LaButti K."/>
            <person name="Morin E."/>
            <person name="Salamov A."/>
            <person name="Lipzen A."/>
            <person name="Mereny Z."/>
            <person name="Hegedus B."/>
            <person name="Baldrian P."/>
            <person name="Stursova M."/>
            <person name="Weitz H."/>
            <person name="Taylor A."/>
            <person name="Grigoriev I.V."/>
            <person name="Nagy L.G."/>
            <person name="Martin F."/>
            <person name="Kauserud H."/>
        </authorList>
    </citation>
    <scope>NUCLEOTIDE SEQUENCE</scope>
    <source>
        <strain evidence="1">CBHHK002</strain>
    </source>
</reference>
<gene>
    <name evidence="1" type="ORF">DFH08DRAFT_936640</name>
</gene>
<accession>A0AAD7ERF0</accession>
<evidence type="ECO:0000313" key="2">
    <source>
        <dbReference type="Proteomes" id="UP001218218"/>
    </source>
</evidence>
<proteinExistence type="predicted"/>
<dbReference type="AlphaFoldDB" id="A0AAD7ERF0"/>
<evidence type="ECO:0000313" key="1">
    <source>
        <dbReference type="EMBL" id="KAJ7347897.1"/>
    </source>
</evidence>
<name>A0AAD7ERF0_9AGAR</name>
<comment type="caution">
    <text evidence="1">The sequence shown here is derived from an EMBL/GenBank/DDBJ whole genome shotgun (WGS) entry which is preliminary data.</text>
</comment>
<feature type="non-terminal residue" evidence="1">
    <location>
        <position position="414"/>
    </location>
</feature>
<dbReference type="Proteomes" id="UP001218218">
    <property type="component" value="Unassembled WGS sequence"/>
</dbReference>